<evidence type="ECO:0000313" key="4">
    <source>
        <dbReference type="Proteomes" id="UP000189911"/>
    </source>
</evidence>
<keyword evidence="2" id="KW-1133">Transmembrane helix</keyword>
<evidence type="ECO:0000313" key="3">
    <source>
        <dbReference type="EMBL" id="SCV04631.1"/>
    </source>
</evidence>
<feature type="compositionally biased region" description="Low complexity" evidence="1">
    <location>
        <begin position="74"/>
        <end position="95"/>
    </location>
</feature>
<keyword evidence="2" id="KW-0812">Transmembrane</keyword>
<dbReference type="AlphaFoldDB" id="A0A1G4KJG4"/>
<evidence type="ECO:0000256" key="1">
    <source>
        <dbReference type="SAM" id="MobiDB-lite"/>
    </source>
</evidence>
<dbReference type="EMBL" id="LT598453">
    <property type="protein sequence ID" value="SCV04631.1"/>
    <property type="molecule type" value="Genomic_DNA"/>
</dbReference>
<feature type="region of interest" description="Disordered" evidence="1">
    <location>
        <begin position="74"/>
        <end position="105"/>
    </location>
</feature>
<gene>
    <name evidence="3" type="ORF">LANO_0G11386G</name>
</gene>
<name>A0A1G4KJG4_9SACH</name>
<feature type="transmembrane region" description="Helical" evidence="2">
    <location>
        <begin position="131"/>
        <end position="152"/>
    </location>
</feature>
<dbReference type="Proteomes" id="UP000189911">
    <property type="component" value="Chromosome G"/>
</dbReference>
<feature type="transmembrane region" description="Helical" evidence="2">
    <location>
        <begin position="21"/>
        <end position="38"/>
    </location>
</feature>
<organism evidence="3 4">
    <name type="scientific">Lachancea nothofagi CBS 11611</name>
    <dbReference type="NCBI Taxonomy" id="1266666"/>
    <lineage>
        <taxon>Eukaryota</taxon>
        <taxon>Fungi</taxon>
        <taxon>Dikarya</taxon>
        <taxon>Ascomycota</taxon>
        <taxon>Saccharomycotina</taxon>
        <taxon>Saccharomycetes</taxon>
        <taxon>Saccharomycetales</taxon>
        <taxon>Saccharomycetaceae</taxon>
        <taxon>Lachancea</taxon>
    </lineage>
</organism>
<keyword evidence="2" id="KW-0472">Membrane</keyword>
<protein>
    <submittedName>
        <fullName evidence="3">LANO_0G11386g1_1</fullName>
    </submittedName>
</protein>
<accession>A0A1G4KJG4</accession>
<evidence type="ECO:0000256" key="2">
    <source>
        <dbReference type="SAM" id="Phobius"/>
    </source>
</evidence>
<feature type="transmembrane region" description="Helical" evidence="2">
    <location>
        <begin position="210"/>
        <end position="230"/>
    </location>
</feature>
<sequence length="298" mass="32925">MPESTPVFVSKPQKKPFRYDLMNQLCFLGCAVIIIHYLKYGSSTIAFFFRLFVQSLLSKSQVVSQHLRRISLNSQSRASRSSPGANGNAASNGSNPPMPGTFTVRNAPTGLAPEAASEEAVNEAEKNVRWFLFHCSFTFNCISILMALIWPVNFCSKIGQYQLSKNGVGNTPSPFDNQNGLVGGELRRTFFVQFIGERVPTNNLRGNMNIVFLEVLILIFQFSLFILTAYNFTEPPIEDVAIDAENSGQSDSDTNSSKDDGFSGNVLVTTLNPIEVIDHLLQERFDQTSPSSNSNSLV</sequence>
<proteinExistence type="predicted"/>
<reference evidence="4" key="1">
    <citation type="submission" date="2016-03" db="EMBL/GenBank/DDBJ databases">
        <authorList>
            <person name="Devillers Hugo."/>
        </authorList>
    </citation>
    <scope>NUCLEOTIDE SEQUENCE [LARGE SCALE GENOMIC DNA]</scope>
</reference>
<keyword evidence="4" id="KW-1185">Reference proteome</keyword>
<dbReference type="OrthoDB" id="4068068at2759"/>